<dbReference type="CDD" id="cd00118">
    <property type="entry name" value="LysM"/>
    <property type="match status" value="1"/>
</dbReference>
<feature type="compositionally biased region" description="Pro residues" evidence="1">
    <location>
        <begin position="91"/>
        <end position="101"/>
    </location>
</feature>
<dbReference type="SUPFAM" id="SSF54106">
    <property type="entry name" value="LysM domain"/>
    <property type="match status" value="1"/>
</dbReference>
<keyword evidence="4" id="KW-1185">Reference proteome</keyword>
<dbReference type="Proteomes" id="UP000198892">
    <property type="component" value="Unassembled WGS sequence"/>
</dbReference>
<dbReference type="Gene3D" id="3.10.350.10">
    <property type="entry name" value="LysM domain"/>
    <property type="match status" value="1"/>
</dbReference>
<evidence type="ECO:0000313" key="3">
    <source>
        <dbReference type="EMBL" id="SFP94063.1"/>
    </source>
</evidence>
<feature type="compositionally biased region" description="Low complexity" evidence="1">
    <location>
        <begin position="289"/>
        <end position="308"/>
    </location>
</feature>
<dbReference type="InterPro" id="IPR036779">
    <property type="entry name" value="LysM_dom_sf"/>
</dbReference>
<reference evidence="4" key="1">
    <citation type="submission" date="2016-10" db="EMBL/GenBank/DDBJ databases">
        <authorList>
            <person name="Varghese N."/>
            <person name="Submissions S."/>
        </authorList>
    </citation>
    <scope>NUCLEOTIDE SEQUENCE [LARGE SCALE GENOMIC DNA]</scope>
    <source>
        <strain evidence="4">S7</strain>
    </source>
</reference>
<accession>A0A1I5UFK4</accession>
<feature type="region of interest" description="Disordered" evidence="1">
    <location>
        <begin position="206"/>
        <end position="317"/>
    </location>
</feature>
<sequence>MQIYIAQKGDTLWKLAQQYNVSFEEIKQVNHHLADPDQIMPGMKIKIPAKSVHVKKESPKSGQPKETQQKEETMKENTKQPASGESNVPPMYQPAPMPSYPNVPSSEENHYNMNVHFYQQAEKEKQNEQQKKAESPSSKSGPKKPEDVMPSQTKPPKMQPDPAAANTHMAKGNMEGMMPQGPCSYVPVVPVMAPCPPPGPVHSHSFSPVMSSPCSGPDMQQMPQQMPPMGPSQQMPGMPMPPSSNGMEMGWMPQHSPANGMPPAGMMPAANENSPGKKRDAEDRNQYTESPSGYEEGPESFGSGPYSPWMNPFVPHQ</sequence>
<dbReference type="NCBIfam" id="TIGR02899">
    <property type="entry name" value="spore_safA"/>
    <property type="match status" value="1"/>
</dbReference>
<feature type="compositionally biased region" description="Low complexity" evidence="1">
    <location>
        <begin position="231"/>
        <end position="250"/>
    </location>
</feature>
<dbReference type="STRING" id="1884432.SAMN05518683_11348"/>
<dbReference type="Pfam" id="PF01476">
    <property type="entry name" value="LysM"/>
    <property type="match status" value="1"/>
</dbReference>
<evidence type="ECO:0000256" key="1">
    <source>
        <dbReference type="SAM" id="MobiDB-lite"/>
    </source>
</evidence>
<evidence type="ECO:0000313" key="4">
    <source>
        <dbReference type="Proteomes" id="UP000198892"/>
    </source>
</evidence>
<name>A0A1I5UFK4_9BACI</name>
<dbReference type="InterPro" id="IPR014248">
    <property type="entry name" value="Spore_coat_assembly_SafA"/>
</dbReference>
<feature type="region of interest" description="Disordered" evidence="1">
    <location>
        <begin position="50"/>
        <end position="109"/>
    </location>
</feature>
<feature type="compositionally biased region" description="Low complexity" evidence="1">
    <location>
        <begin position="257"/>
        <end position="271"/>
    </location>
</feature>
<dbReference type="InterPro" id="IPR018392">
    <property type="entry name" value="LysM"/>
</dbReference>
<dbReference type="PROSITE" id="PS51782">
    <property type="entry name" value="LYSM"/>
    <property type="match status" value="1"/>
</dbReference>
<proteinExistence type="predicted"/>
<feature type="compositionally biased region" description="Low complexity" evidence="1">
    <location>
        <begin position="215"/>
        <end position="224"/>
    </location>
</feature>
<dbReference type="SMART" id="SM00257">
    <property type="entry name" value="LysM"/>
    <property type="match status" value="1"/>
</dbReference>
<protein>
    <submittedName>
        <fullName evidence="3">Morphogenetic protein associated with SpoVID</fullName>
    </submittedName>
</protein>
<feature type="domain" description="LysM" evidence="2">
    <location>
        <begin position="2"/>
        <end position="47"/>
    </location>
</feature>
<feature type="compositionally biased region" description="Basic and acidic residues" evidence="1">
    <location>
        <begin position="275"/>
        <end position="286"/>
    </location>
</feature>
<organism evidence="3 4">
    <name type="scientific">Salibacterium halotolerans</name>
    <dbReference type="NCBI Taxonomy" id="1884432"/>
    <lineage>
        <taxon>Bacteria</taxon>
        <taxon>Bacillati</taxon>
        <taxon>Bacillota</taxon>
        <taxon>Bacilli</taxon>
        <taxon>Bacillales</taxon>
        <taxon>Bacillaceae</taxon>
    </lineage>
</organism>
<feature type="compositionally biased region" description="Basic and acidic residues" evidence="1">
    <location>
        <begin position="121"/>
        <end position="134"/>
    </location>
</feature>
<feature type="region of interest" description="Disordered" evidence="1">
    <location>
        <begin position="121"/>
        <end position="167"/>
    </location>
</feature>
<dbReference type="OrthoDB" id="2033517at2"/>
<feature type="compositionally biased region" description="Basic and acidic residues" evidence="1">
    <location>
        <begin position="67"/>
        <end position="78"/>
    </location>
</feature>
<dbReference type="EMBL" id="FOXD01000013">
    <property type="protein sequence ID" value="SFP94063.1"/>
    <property type="molecule type" value="Genomic_DNA"/>
</dbReference>
<evidence type="ECO:0000259" key="2">
    <source>
        <dbReference type="PROSITE" id="PS51782"/>
    </source>
</evidence>
<gene>
    <name evidence="3" type="ORF">SAMN05518683_11348</name>
</gene>
<dbReference type="AlphaFoldDB" id="A0A1I5UFK4"/>
<dbReference type="RefSeq" id="WP_093337762.1">
    <property type="nucleotide sequence ID" value="NZ_FOXD01000013.1"/>
</dbReference>